<feature type="region of interest" description="Disordered" evidence="1">
    <location>
        <begin position="285"/>
        <end position="320"/>
    </location>
</feature>
<feature type="compositionally biased region" description="Polar residues" evidence="1">
    <location>
        <begin position="307"/>
        <end position="318"/>
    </location>
</feature>
<gene>
    <name evidence="3" type="ORF">DPM19_11985</name>
</gene>
<organism evidence="3 4">
    <name type="scientific">Actinomadura craniellae</name>
    <dbReference type="NCBI Taxonomy" id="2231787"/>
    <lineage>
        <taxon>Bacteria</taxon>
        <taxon>Bacillati</taxon>
        <taxon>Actinomycetota</taxon>
        <taxon>Actinomycetes</taxon>
        <taxon>Streptosporangiales</taxon>
        <taxon>Thermomonosporaceae</taxon>
        <taxon>Actinomadura</taxon>
    </lineage>
</organism>
<proteinExistence type="predicted"/>
<evidence type="ECO:0000259" key="2">
    <source>
        <dbReference type="Pfam" id="PF14040"/>
    </source>
</evidence>
<dbReference type="Pfam" id="PF14040">
    <property type="entry name" value="DNase_NucA_NucB"/>
    <property type="match status" value="1"/>
</dbReference>
<sequence length="407" mass="44632">MSQVTTGRTMAPSVATWRDECLAHEIEDTDVGWVRDRAHFCNHKNNLMLSVMDNGTGRPGVVWFDWLVYATGSVGSGSQRTLTIHQELLNVEVDDEFPISESTPVTVQVICSVQTPQPVKPGACNAADPVTKTIDDWEDEPYVTQALWSQELSPEDQTPTGEGQENVVMVGFTPQVTLFSPAIAKNKRQTPTTSADPPFIGVQSFNAYGRFDSAQYLSTHRGAIFRGVVPHLSYDPTKPRVKELAEHIAEACDLDRVNNTFPPYTGGDKFIPGCDINNLLHRLTPAKGGKNTERYDANSNAKDRNCNAGTPSTPSTGSKDCDEFPFASTYEGAAASERPASEFYGGVEPNQFSIKRINSTQNQNGGRDLNTWYNNDRILDWASGGSCPVCADGRLRDGFWVRIGPTS</sequence>
<feature type="compositionally biased region" description="Basic and acidic residues" evidence="1">
    <location>
        <begin position="290"/>
        <end position="305"/>
    </location>
</feature>
<dbReference type="Proteomes" id="UP000251891">
    <property type="component" value="Unassembled WGS sequence"/>
</dbReference>
<dbReference type="EMBL" id="QLYX01000004">
    <property type="protein sequence ID" value="RAY15406.1"/>
    <property type="molecule type" value="Genomic_DNA"/>
</dbReference>
<feature type="domain" description="Deoxyribonuclease NucA/NucB" evidence="2">
    <location>
        <begin position="290"/>
        <end position="377"/>
    </location>
</feature>
<dbReference type="InterPro" id="IPR029476">
    <property type="entry name" value="DNase_NucA_NucB"/>
</dbReference>
<dbReference type="AlphaFoldDB" id="A0A365H8X1"/>
<evidence type="ECO:0000313" key="3">
    <source>
        <dbReference type="EMBL" id="RAY15406.1"/>
    </source>
</evidence>
<evidence type="ECO:0000313" key="4">
    <source>
        <dbReference type="Proteomes" id="UP000251891"/>
    </source>
</evidence>
<keyword evidence="4" id="KW-1185">Reference proteome</keyword>
<name>A0A365H8X1_9ACTN</name>
<protein>
    <recommendedName>
        <fullName evidence="2">Deoxyribonuclease NucA/NucB domain-containing protein</fullName>
    </recommendedName>
</protein>
<accession>A0A365H8X1</accession>
<reference evidence="3 4" key="1">
    <citation type="submission" date="2018-06" db="EMBL/GenBank/DDBJ databases">
        <title>Actinomadura craniellae sp. nov. isolated from marine sponge Craniella sp.</title>
        <authorList>
            <person name="Li L."/>
            <person name="Xu Q.H."/>
            <person name="Lin H.W."/>
            <person name="Lu Y.H."/>
        </authorList>
    </citation>
    <scope>NUCLEOTIDE SEQUENCE [LARGE SCALE GENOMIC DNA]</scope>
    <source>
        <strain evidence="3 4">LHW63021</strain>
    </source>
</reference>
<comment type="caution">
    <text evidence="3">The sequence shown here is derived from an EMBL/GenBank/DDBJ whole genome shotgun (WGS) entry which is preliminary data.</text>
</comment>
<evidence type="ECO:0000256" key="1">
    <source>
        <dbReference type="SAM" id="MobiDB-lite"/>
    </source>
</evidence>